<dbReference type="PROSITE" id="PS50103">
    <property type="entry name" value="ZF_C3H1"/>
    <property type="match status" value="2"/>
</dbReference>
<feature type="compositionally biased region" description="Basic and acidic residues" evidence="6">
    <location>
        <begin position="429"/>
        <end position="443"/>
    </location>
</feature>
<dbReference type="GO" id="GO:0008270">
    <property type="term" value="F:zinc ion binding"/>
    <property type="evidence" value="ECO:0007669"/>
    <property type="project" value="UniProtKB-KW"/>
</dbReference>
<feature type="region of interest" description="Disordered" evidence="6">
    <location>
        <begin position="1"/>
        <end position="301"/>
    </location>
</feature>
<feature type="region of interest" description="Disordered" evidence="6">
    <location>
        <begin position="1232"/>
        <end position="1288"/>
    </location>
</feature>
<dbReference type="InterPro" id="IPR000571">
    <property type="entry name" value="Znf_CCCH"/>
</dbReference>
<name>A0A182N283_9DIPT</name>
<dbReference type="GO" id="GO:0045892">
    <property type="term" value="P:negative regulation of DNA-templated transcription"/>
    <property type="evidence" value="ECO:0007669"/>
    <property type="project" value="InterPro"/>
</dbReference>
<dbReference type="InterPro" id="IPR036855">
    <property type="entry name" value="Znf_CCCH_sf"/>
</dbReference>
<dbReference type="SUPFAM" id="SSF90229">
    <property type="entry name" value="CCCH zinc finger"/>
    <property type="match status" value="2"/>
</dbReference>
<keyword evidence="3 5" id="KW-0863">Zinc-finger</keyword>
<evidence type="ECO:0000313" key="9">
    <source>
        <dbReference type="Proteomes" id="UP000075884"/>
    </source>
</evidence>
<feature type="compositionally biased region" description="Basic and acidic residues" evidence="6">
    <location>
        <begin position="288"/>
        <end position="301"/>
    </location>
</feature>
<feature type="compositionally biased region" description="Basic residues" evidence="6">
    <location>
        <begin position="140"/>
        <end position="149"/>
    </location>
</feature>
<evidence type="ECO:0000256" key="3">
    <source>
        <dbReference type="ARBA" id="ARBA00022771"/>
    </source>
</evidence>
<proteinExistence type="predicted"/>
<dbReference type="PANTHER" id="PTHR13119:SF12">
    <property type="entry name" value="PROTEIN SUPPRESSOR OF SABLE"/>
    <property type="match status" value="1"/>
</dbReference>
<evidence type="ECO:0000256" key="6">
    <source>
        <dbReference type="SAM" id="MobiDB-lite"/>
    </source>
</evidence>
<feature type="compositionally biased region" description="Acidic residues" evidence="6">
    <location>
        <begin position="1"/>
        <end position="21"/>
    </location>
</feature>
<feature type="compositionally biased region" description="Basic and acidic residues" evidence="6">
    <location>
        <begin position="123"/>
        <end position="132"/>
    </location>
</feature>
<feature type="compositionally biased region" description="Low complexity" evidence="6">
    <location>
        <begin position="1232"/>
        <end position="1252"/>
    </location>
</feature>
<keyword evidence="2" id="KW-0677">Repeat</keyword>
<protein>
    <recommendedName>
        <fullName evidence="7">C3H1-type domain-containing protein</fullName>
    </recommendedName>
</protein>
<evidence type="ECO:0000256" key="1">
    <source>
        <dbReference type="ARBA" id="ARBA00022723"/>
    </source>
</evidence>
<sequence>MSDPEDLEDGEIEDDEDDAPTEDPPLVQPTPADYMEHEVKHTEHHHHHHHPQASDDEAKPIGQSNTRETHAPSNHHHHANKSQRASNKPAPVVDDWATKVENAIANALKKDGVQPPMPSSVPHAHDAAEGDQPHASSGGRKSKKRKKANRGGGGGGGDGPQHHSKQPRLGEPDGDDGEMMDLEYEMLNVRGSSPQGMMGGRGDSGHSDGSDGEDDTQHGYSSDDSALRDRDGHPQRGGRREQRERDRERERERERERDRDNRNRNKRKPSRQRGNNNKAGRDGRKRKRDDSDDEKHRPTGPRKMELCKFYLMDCCAKREKCLYMHKDFPCKYYYLGMKCKEKEKCLFSHGEPLSDDLRAILLKHLETAPQEILGSFQRIGRDIAVGMLNATHRKLQERYGMKPDPPGGRIPSLLDVATHSPKHSRKSRWCHERQNDDRGRMSDDEPTVESVVGDMVMQLAGIITPAQISDLEQMGIRTLDEISQLTVAQLNELGLSITQIHDLQVRAMNALKQANLASERRRAAGAEMMAKDLDMRMMPPGMMESSSQSNTNYNEQQPIGGTGVGGSTKDVDMRVLPPAGEPEKPPPNTTNTEEVLPGSMLVKPPTVDYSQYIKDSNLDEEDLDAVAADSSCLLNDDPDEDDDDDDENHLKISIEDEEEEEEGKKESDENEMEAAKKKEAEEERKPSPLPPLVPPKIDYAQGLGDILMFGSSTIEKTLLQPSGSDSPSHRPHRSPSPATKDEHSGAGALSGLTDVWTPSMADSQTSSAQSYATQQPKPSAKANPTTSKRPSGGTSIYDWDDSDAAVTSPDGGRDSPVRTPFRYGSDRALPLDIGEDDPYSVTGSSISGAREASSELGFPFKSIMANYVPATEIDGSIGSHVPIMYKVYVVDVPRPNFGPLRRSMARPVGTKDPRLRRLFGLLSDDEIDADDASDGIKSPDPNPVASPLYGNPPTVHPPPAVTSKPAISTGPRIDPRKRHAEKQQLEAVAQQQQVAVSSNPRPSNVTPQIDVQAILQKSPWYKDLGSKHKIMVNQQLAILSTEMKKYHNSERTTEQLSEFMKFLGTNSLLQHILTCLNVFVDDSVTFCEVPVVPNLPPPALPMLPNIPPPSMGGPALPPAAMQLPVPVHVPPPLGPMSLPPPHQPNVPPMFHGGGPNGDPFGRQHDQQQAPPQGPPIPAMMRPGLLGVSPNMPFEQFLAMGNVNKNADGGAGLAGNNGPLPPWIQGNGNNMRNMRNNNRVGHNFRNNNDRWNNNGGGPPMGGNNNGNNGGNNRRNNNNNNNNRRMDRKK</sequence>
<keyword evidence="9" id="KW-1185">Reference proteome</keyword>
<feature type="compositionally biased region" description="Gly residues" evidence="6">
    <location>
        <begin position="150"/>
        <end position="159"/>
    </location>
</feature>
<feature type="region of interest" description="Disordered" evidence="6">
    <location>
        <begin position="1150"/>
        <end position="1175"/>
    </location>
</feature>
<reference evidence="9" key="1">
    <citation type="submission" date="2013-03" db="EMBL/GenBank/DDBJ databases">
        <title>The Genome Sequence of Anopheles dirus WRAIR2.</title>
        <authorList>
            <consortium name="The Broad Institute Genomics Platform"/>
            <person name="Neafsey D.E."/>
            <person name="Walton C."/>
            <person name="Walker B."/>
            <person name="Young S.K."/>
            <person name="Zeng Q."/>
            <person name="Gargeya S."/>
            <person name="Fitzgerald M."/>
            <person name="Haas B."/>
            <person name="Abouelleil A."/>
            <person name="Allen A.W."/>
            <person name="Alvarado L."/>
            <person name="Arachchi H.M."/>
            <person name="Berlin A.M."/>
            <person name="Chapman S.B."/>
            <person name="Gainer-Dewar J."/>
            <person name="Goldberg J."/>
            <person name="Griggs A."/>
            <person name="Gujja S."/>
            <person name="Hansen M."/>
            <person name="Howarth C."/>
            <person name="Imamovic A."/>
            <person name="Ireland A."/>
            <person name="Larimer J."/>
            <person name="McCowan C."/>
            <person name="Murphy C."/>
            <person name="Pearson M."/>
            <person name="Poon T.W."/>
            <person name="Priest M."/>
            <person name="Roberts A."/>
            <person name="Saif S."/>
            <person name="Shea T."/>
            <person name="Sisk P."/>
            <person name="Sykes S."/>
            <person name="Wortman J."/>
            <person name="Nusbaum C."/>
            <person name="Birren B."/>
        </authorList>
    </citation>
    <scope>NUCLEOTIDE SEQUENCE [LARGE SCALE GENOMIC DNA]</scope>
    <source>
        <strain evidence="9">WRAIR2</strain>
    </source>
</reference>
<dbReference type="GO" id="GO:0005634">
    <property type="term" value="C:nucleus"/>
    <property type="evidence" value="ECO:0007669"/>
    <property type="project" value="TreeGrafter"/>
</dbReference>
<evidence type="ECO:0000256" key="5">
    <source>
        <dbReference type="PROSITE-ProRule" id="PRU00723"/>
    </source>
</evidence>
<evidence type="ECO:0000256" key="2">
    <source>
        <dbReference type="ARBA" id="ARBA00022737"/>
    </source>
</evidence>
<feature type="region of interest" description="Disordered" evidence="6">
    <location>
        <begin position="419"/>
        <end position="446"/>
    </location>
</feature>
<feature type="zinc finger region" description="C3H1-type" evidence="5">
    <location>
        <begin position="329"/>
        <end position="352"/>
    </location>
</feature>
<evidence type="ECO:0000256" key="4">
    <source>
        <dbReference type="ARBA" id="ARBA00022833"/>
    </source>
</evidence>
<reference evidence="8" key="2">
    <citation type="submission" date="2020-05" db="UniProtKB">
        <authorList>
            <consortium name="EnsemblMetazoa"/>
        </authorList>
    </citation>
    <scope>IDENTIFICATION</scope>
    <source>
        <strain evidence="8">WRAIR2</strain>
    </source>
</reference>
<feature type="compositionally biased region" description="Basic and acidic residues" evidence="6">
    <location>
        <begin position="662"/>
        <end position="686"/>
    </location>
</feature>
<feature type="region of interest" description="Disordered" evidence="6">
    <location>
        <begin position="543"/>
        <end position="603"/>
    </location>
</feature>
<evidence type="ECO:0000259" key="7">
    <source>
        <dbReference type="PROSITE" id="PS50103"/>
    </source>
</evidence>
<keyword evidence="1 5" id="KW-0479">Metal-binding</keyword>
<feature type="region of interest" description="Disordered" evidence="6">
    <location>
        <begin position="631"/>
        <end position="698"/>
    </location>
</feature>
<dbReference type="EnsemblMetazoa" id="ADIR001741-RA">
    <property type="protein sequence ID" value="ADIR001741-PA"/>
    <property type="gene ID" value="ADIR001741"/>
</dbReference>
<evidence type="ECO:0000313" key="8">
    <source>
        <dbReference type="EnsemblMetazoa" id="ADIR001741-PA"/>
    </source>
</evidence>
<feature type="region of interest" description="Disordered" evidence="6">
    <location>
        <begin position="928"/>
        <end position="983"/>
    </location>
</feature>
<dbReference type="Proteomes" id="UP000075884">
    <property type="component" value="Unassembled WGS sequence"/>
</dbReference>
<feature type="compositionally biased region" description="Low complexity" evidence="6">
    <location>
        <begin position="763"/>
        <end position="775"/>
    </location>
</feature>
<feature type="compositionally biased region" description="Acidic residues" evidence="6">
    <location>
        <begin position="636"/>
        <end position="647"/>
    </location>
</feature>
<feature type="compositionally biased region" description="Acidic residues" evidence="6">
    <location>
        <begin position="172"/>
        <end position="184"/>
    </location>
</feature>
<feature type="compositionally biased region" description="Basic residues" evidence="6">
    <location>
        <begin position="42"/>
        <end position="51"/>
    </location>
</feature>
<dbReference type="Gene3D" id="4.10.1000.10">
    <property type="entry name" value="Zinc finger, CCCH-type"/>
    <property type="match status" value="1"/>
</dbReference>
<feature type="compositionally biased region" description="Low complexity" evidence="6">
    <location>
        <begin position="1269"/>
        <end position="1281"/>
    </location>
</feature>
<feature type="compositionally biased region" description="Polar residues" evidence="6">
    <location>
        <begin position="782"/>
        <end position="794"/>
    </location>
</feature>
<dbReference type="STRING" id="7168.A0A182N283"/>
<feature type="domain" description="C3H1-type" evidence="7">
    <location>
        <begin position="329"/>
        <end position="352"/>
    </location>
</feature>
<feature type="compositionally biased region" description="Basic and acidic residues" evidence="6">
    <location>
        <begin position="225"/>
        <end position="263"/>
    </location>
</feature>
<feature type="compositionally biased region" description="Polar residues" evidence="6">
    <location>
        <begin position="544"/>
        <end position="559"/>
    </location>
</feature>
<feature type="zinc finger region" description="C3H1-type" evidence="5">
    <location>
        <begin position="301"/>
        <end position="328"/>
    </location>
</feature>
<keyword evidence="4 5" id="KW-0862">Zinc</keyword>
<dbReference type="VEuPathDB" id="VectorBase:ADIR001741"/>
<dbReference type="GO" id="GO:0003723">
    <property type="term" value="F:RNA binding"/>
    <property type="evidence" value="ECO:0007669"/>
    <property type="project" value="InterPro"/>
</dbReference>
<feature type="compositionally biased region" description="Gly residues" evidence="6">
    <location>
        <begin position="1253"/>
        <end position="1268"/>
    </location>
</feature>
<feature type="region of interest" description="Disordered" evidence="6">
    <location>
        <begin position="714"/>
        <end position="836"/>
    </location>
</feature>
<organism evidence="8 9">
    <name type="scientific">Anopheles dirus</name>
    <dbReference type="NCBI Taxonomy" id="7168"/>
    <lineage>
        <taxon>Eukaryota</taxon>
        <taxon>Metazoa</taxon>
        <taxon>Ecdysozoa</taxon>
        <taxon>Arthropoda</taxon>
        <taxon>Hexapoda</taxon>
        <taxon>Insecta</taxon>
        <taxon>Pterygota</taxon>
        <taxon>Neoptera</taxon>
        <taxon>Endopterygota</taxon>
        <taxon>Diptera</taxon>
        <taxon>Nematocera</taxon>
        <taxon>Culicoidea</taxon>
        <taxon>Culicidae</taxon>
        <taxon>Anophelinae</taxon>
        <taxon>Anopheles</taxon>
    </lineage>
</organism>
<feature type="domain" description="C3H1-type" evidence="7">
    <location>
        <begin position="301"/>
        <end position="328"/>
    </location>
</feature>
<dbReference type="InterPro" id="IPR045124">
    <property type="entry name" value="Su(sable)-like"/>
</dbReference>
<accession>A0A182N283</accession>
<dbReference type="PANTHER" id="PTHR13119">
    <property type="entry name" value="ZINC FINGER CCCH DOMAIN-CONTAINING PROTEI"/>
    <property type="match status" value="1"/>
</dbReference>